<dbReference type="InterPro" id="IPR032675">
    <property type="entry name" value="LRR_dom_sf"/>
</dbReference>
<keyword evidence="3" id="KW-0677">Repeat</keyword>
<dbReference type="RefSeq" id="WP_169549261.1">
    <property type="nucleotide sequence ID" value="NZ_CP051677.1"/>
</dbReference>
<protein>
    <recommendedName>
        <fullName evidence="5">Disease resistance R13L4/SHOC-2-like LRR domain-containing protein</fullName>
    </recommendedName>
</protein>
<evidence type="ECO:0000313" key="7">
    <source>
        <dbReference type="Proteomes" id="UP000501128"/>
    </source>
</evidence>
<evidence type="ECO:0000256" key="4">
    <source>
        <dbReference type="ARBA" id="ARBA00023136"/>
    </source>
</evidence>
<accession>A0A7L5DLK1</accession>
<dbReference type="InterPro" id="IPR055414">
    <property type="entry name" value="LRR_R13L4/SHOC2-like"/>
</dbReference>
<sequence>MWNDRYDFVSGISDITPSPFTTDAYIVVGVKNSDYPNISTPISNPVRAFVISPTRSDLNNTGAVARTGTGLARIVSSALTSYEILDGIDQRSGDIRLTSFDQANQVRWTKILGGSSKEAPYGIITTIDKGFLISGTTQSNDGDIQGNTPGNVSGWLVKLATGSPLVLGQPTYNCSTGAITINTSGGDGSPITYSTPGISRQSATSNTGFVEQGLRNDPKTITITATQSGQSTSYSFDLKAFCDGTTPTTPTPTPTPPTTGGTLTLTQPTYNCSTGAITFNTTGGNGSTITYSAPGIMRSSATSNTGTVEQGLRNDPKVITITAMQSGHTTSYSFDLKAFCNGTTPTTPTMHPDMQPLVDLYNATNGPSWKNKTNWLTGNSPCNWFGVSCNANGRVTEVNFGSNNLNGTLPSSLGNLSELQRLVIFIEPLLSGTLPASLGNLSKLQLLEIEYTQISGSIPESLGNLKQLEQLLLAKNELSGSIPESLGNLSSLKTLYLFVNQLTGNLPNSFASLPQIQSLHLYANRFSGCIPPGYTALCGKDVQLSSNVGLPGGGDFAAFCANPSQNCGPNKLLILTQPTYNCSTGAITFNFANGDGSAITYSAPGIMRSSVTSNSGIVEQGLRNDPKTITITATQSGYSTSYSFDLKAFCNGTTPTPSSTLKLLAPVVDCSTRQVTLVTSGGDGSAITFNTPTITRSSATSPTGTVDRCVGVQPPVLQATQSGYTTTYDGFDFVKLCPAYLGVKPLVATQIPDVNLPLGQYTRITLGDYFKTETNPVNRYAPTFSFQLIGAPNGSSIDDQTSTVRSLQPYAFLQLNTFMTGVYTITVTGKNECDPAATSTFRLIVNPASGSSPFTLVAPTYNCSTGAFTFNYTGGNGSPVEFQAAGITGWTTNPNQFVDRDSRTANDVKPFTLMARQNGQVVTYTWDLKAACGRSARVAAAEAGQGLQLTVKGNPVGNTAIVDISGVEGQAVVLDLLNASGHVLEQRHIEQAGVVEEQRFELQRQPTGVLFLRAQSGQQHQTVKLIKQ</sequence>
<dbReference type="Pfam" id="PF23598">
    <property type="entry name" value="LRR_14"/>
    <property type="match status" value="1"/>
</dbReference>
<comment type="subcellular location">
    <subcellularLocation>
        <location evidence="1">Membrane</location>
    </subcellularLocation>
</comment>
<keyword evidence="7" id="KW-1185">Reference proteome</keyword>
<gene>
    <name evidence="6" type="ORF">HH216_01950</name>
</gene>
<evidence type="ECO:0000256" key="1">
    <source>
        <dbReference type="ARBA" id="ARBA00004370"/>
    </source>
</evidence>
<reference evidence="6 7" key="1">
    <citation type="submission" date="2020-04" db="EMBL/GenBank/DDBJ databases">
        <title>Genome sequencing of novel species.</title>
        <authorList>
            <person name="Heo J."/>
            <person name="Kim S.-J."/>
            <person name="Kim J.-S."/>
            <person name="Hong S.-B."/>
            <person name="Kwon S.-W."/>
        </authorList>
    </citation>
    <scope>NUCLEOTIDE SEQUENCE [LARGE SCALE GENOMIC DNA]</scope>
    <source>
        <strain evidence="6 7">CJU-R4</strain>
    </source>
</reference>
<keyword evidence="4" id="KW-0472">Membrane</keyword>
<proteinExistence type="predicted"/>
<dbReference type="KEGG" id="srho:HH216_01950"/>
<evidence type="ECO:0000256" key="2">
    <source>
        <dbReference type="ARBA" id="ARBA00022729"/>
    </source>
</evidence>
<dbReference type="Gene3D" id="3.80.10.10">
    <property type="entry name" value="Ribonuclease Inhibitor"/>
    <property type="match status" value="1"/>
</dbReference>
<dbReference type="FunFam" id="3.80.10.10:FF:000400">
    <property type="entry name" value="Nuclear pore complex protein NUP107"/>
    <property type="match status" value="1"/>
</dbReference>
<dbReference type="Proteomes" id="UP000501128">
    <property type="component" value="Chromosome"/>
</dbReference>
<dbReference type="EMBL" id="CP051677">
    <property type="protein sequence ID" value="QJD77318.1"/>
    <property type="molecule type" value="Genomic_DNA"/>
</dbReference>
<organism evidence="6 7">
    <name type="scientific">Spirosoma rhododendri</name>
    <dbReference type="NCBI Taxonomy" id="2728024"/>
    <lineage>
        <taxon>Bacteria</taxon>
        <taxon>Pseudomonadati</taxon>
        <taxon>Bacteroidota</taxon>
        <taxon>Cytophagia</taxon>
        <taxon>Cytophagales</taxon>
        <taxon>Cytophagaceae</taxon>
        <taxon>Spirosoma</taxon>
    </lineage>
</organism>
<evidence type="ECO:0000256" key="3">
    <source>
        <dbReference type="ARBA" id="ARBA00022737"/>
    </source>
</evidence>
<dbReference type="GO" id="GO:0016020">
    <property type="term" value="C:membrane"/>
    <property type="evidence" value="ECO:0007669"/>
    <property type="project" value="UniProtKB-SubCell"/>
</dbReference>
<evidence type="ECO:0000259" key="5">
    <source>
        <dbReference type="Pfam" id="PF23598"/>
    </source>
</evidence>
<keyword evidence="2" id="KW-0732">Signal</keyword>
<dbReference type="SUPFAM" id="SSF52058">
    <property type="entry name" value="L domain-like"/>
    <property type="match status" value="1"/>
</dbReference>
<evidence type="ECO:0000313" key="6">
    <source>
        <dbReference type="EMBL" id="QJD77318.1"/>
    </source>
</evidence>
<dbReference type="AlphaFoldDB" id="A0A7L5DLK1"/>
<feature type="domain" description="Disease resistance R13L4/SHOC-2-like LRR" evidence="5">
    <location>
        <begin position="408"/>
        <end position="525"/>
    </location>
</feature>
<name>A0A7L5DLK1_9BACT</name>
<dbReference type="PANTHER" id="PTHR47988">
    <property type="entry name" value="SOMATIC EMBRYOGENESIS RECEPTOR KINASE 1"/>
    <property type="match status" value="1"/>
</dbReference>